<feature type="non-terminal residue" evidence="1">
    <location>
        <position position="1"/>
    </location>
</feature>
<gene>
    <name evidence="1" type="ORF">LARSCL_LOCUS21074</name>
</gene>
<name>A0AAV2BRN4_9ARAC</name>
<evidence type="ECO:0000313" key="2">
    <source>
        <dbReference type="Proteomes" id="UP001497382"/>
    </source>
</evidence>
<accession>A0AAV2BRN4</accession>
<comment type="caution">
    <text evidence="1">The sequence shown here is derived from an EMBL/GenBank/DDBJ whole genome shotgun (WGS) entry which is preliminary data.</text>
</comment>
<protein>
    <submittedName>
        <fullName evidence="1">Uncharacterized protein</fullName>
    </submittedName>
</protein>
<dbReference type="EMBL" id="CAXIEN010000481">
    <property type="protein sequence ID" value="CAL1298946.1"/>
    <property type="molecule type" value="Genomic_DNA"/>
</dbReference>
<sequence length="68" mass="8372">FRYLTFQKSRALKDKRRKRKEFFLGSSDIFSDKRLDVMNYQLVQIWKLKQARLKKLLSRVFKVNIVFT</sequence>
<organism evidence="1 2">
    <name type="scientific">Larinioides sclopetarius</name>
    <dbReference type="NCBI Taxonomy" id="280406"/>
    <lineage>
        <taxon>Eukaryota</taxon>
        <taxon>Metazoa</taxon>
        <taxon>Ecdysozoa</taxon>
        <taxon>Arthropoda</taxon>
        <taxon>Chelicerata</taxon>
        <taxon>Arachnida</taxon>
        <taxon>Araneae</taxon>
        <taxon>Araneomorphae</taxon>
        <taxon>Entelegynae</taxon>
        <taxon>Araneoidea</taxon>
        <taxon>Araneidae</taxon>
        <taxon>Larinioides</taxon>
    </lineage>
</organism>
<reference evidence="1 2" key="1">
    <citation type="submission" date="2024-04" db="EMBL/GenBank/DDBJ databases">
        <authorList>
            <person name="Rising A."/>
            <person name="Reimegard J."/>
            <person name="Sonavane S."/>
            <person name="Akerstrom W."/>
            <person name="Nylinder S."/>
            <person name="Hedman E."/>
            <person name="Kallberg Y."/>
        </authorList>
    </citation>
    <scope>NUCLEOTIDE SEQUENCE [LARGE SCALE GENOMIC DNA]</scope>
</reference>
<dbReference type="AlphaFoldDB" id="A0AAV2BRN4"/>
<evidence type="ECO:0000313" key="1">
    <source>
        <dbReference type="EMBL" id="CAL1298946.1"/>
    </source>
</evidence>
<keyword evidence="2" id="KW-1185">Reference proteome</keyword>
<dbReference type="Proteomes" id="UP001497382">
    <property type="component" value="Unassembled WGS sequence"/>
</dbReference>
<proteinExistence type="predicted"/>